<gene>
    <name evidence="1" type="ORF">Tco_0877483</name>
</gene>
<reference evidence="1" key="1">
    <citation type="journal article" date="2022" name="Int. J. Mol. Sci.">
        <title>Draft Genome of Tanacetum Coccineum: Genomic Comparison of Closely Related Tanacetum-Family Plants.</title>
        <authorList>
            <person name="Yamashiro T."/>
            <person name="Shiraishi A."/>
            <person name="Nakayama K."/>
            <person name="Satake H."/>
        </authorList>
    </citation>
    <scope>NUCLEOTIDE SEQUENCE</scope>
</reference>
<accession>A0ABQ5BYA2</accession>
<comment type="caution">
    <text evidence="1">The sequence shown here is derived from an EMBL/GenBank/DDBJ whole genome shotgun (WGS) entry which is preliminary data.</text>
</comment>
<evidence type="ECO:0000313" key="2">
    <source>
        <dbReference type="Proteomes" id="UP001151760"/>
    </source>
</evidence>
<protein>
    <recommendedName>
        <fullName evidence="3">Transposase Tnp1/En/Spm-like domain-containing protein</fullName>
    </recommendedName>
</protein>
<evidence type="ECO:0000313" key="1">
    <source>
        <dbReference type="EMBL" id="GJT18777.1"/>
    </source>
</evidence>
<dbReference type="Proteomes" id="UP001151760">
    <property type="component" value="Unassembled WGS sequence"/>
</dbReference>
<dbReference type="EMBL" id="BQNB010013666">
    <property type="protein sequence ID" value="GJT18777.1"/>
    <property type="molecule type" value="Genomic_DNA"/>
</dbReference>
<evidence type="ECO:0008006" key="3">
    <source>
        <dbReference type="Google" id="ProtNLM"/>
    </source>
</evidence>
<proteinExistence type="predicted"/>
<name>A0ABQ5BYA2_9ASTR</name>
<sequence length="139" mass="15702">MIDSDMPENRNLQQEYTRGFFDAASYDEEGMVTDFNNLPTKVVQSEGNLQEHMHLGLVGLKYTSGVVTVLGILQPVWISSRSTYGAKVIGKYRREGIVYDDGFCSYGKILAIDDECKFTLPPGYVDHDHPKKVYKCLLL</sequence>
<organism evidence="1 2">
    <name type="scientific">Tanacetum coccineum</name>
    <dbReference type="NCBI Taxonomy" id="301880"/>
    <lineage>
        <taxon>Eukaryota</taxon>
        <taxon>Viridiplantae</taxon>
        <taxon>Streptophyta</taxon>
        <taxon>Embryophyta</taxon>
        <taxon>Tracheophyta</taxon>
        <taxon>Spermatophyta</taxon>
        <taxon>Magnoliopsida</taxon>
        <taxon>eudicotyledons</taxon>
        <taxon>Gunneridae</taxon>
        <taxon>Pentapetalae</taxon>
        <taxon>asterids</taxon>
        <taxon>campanulids</taxon>
        <taxon>Asterales</taxon>
        <taxon>Asteraceae</taxon>
        <taxon>Asteroideae</taxon>
        <taxon>Anthemideae</taxon>
        <taxon>Anthemidinae</taxon>
        <taxon>Tanacetum</taxon>
    </lineage>
</organism>
<keyword evidence="2" id="KW-1185">Reference proteome</keyword>
<reference evidence="1" key="2">
    <citation type="submission" date="2022-01" db="EMBL/GenBank/DDBJ databases">
        <authorList>
            <person name="Yamashiro T."/>
            <person name="Shiraishi A."/>
            <person name="Satake H."/>
            <person name="Nakayama K."/>
        </authorList>
    </citation>
    <scope>NUCLEOTIDE SEQUENCE</scope>
</reference>